<evidence type="ECO:0000259" key="1">
    <source>
        <dbReference type="PROSITE" id="PS50995"/>
    </source>
</evidence>
<dbReference type="InterPro" id="IPR011991">
    <property type="entry name" value="ArsR-like_HTH"/>
</dbReference>
<keyword evidence="3" id="KW-1185">Reference proteome</keyword>
<dbReference type="InterPro" id="IPR039422">
    <property type="entry name" value="MarR/SlyA-like"/>
</dbReference>
<name>A0A1G7EFU0_9NOCA</name>
<dbReference type="SUPFAM" id="SSF46785">
    <property type="entry name" value="Winged helix' DNA-binding domain"/>
    <property type="match status" value="1"/>
</dbReference>
<accession>A0A1G7EFU0</accession>
<dbReference type="InterPro" id="IPR000835">
    <property type="entry name" value="HTH_MarR-typ"/>
</dbReference>
<evidence type="ECO:0000313" key="3">
    <source>
        <dbReference type="Proteomes" id="UP000199417"/>
    </source>
</evidence>
<dbReference type="PROSITE" id="PS50995">
    <property type="entry name" value="HTH_MARR_2"/>
    <property type="match status" value="1"/>
</dbReference>
<sequence length="153" mass="16777">MNTAPARTPAGDALTDIIMRTFALNGAFLRASEHIARPAGLTPTRWQVLGAVLHDPLTVSGIARAMGITRQSVQRTADVLVEEGLAEYLPNPAHQRAKLVRPSETGWAAIREMTAAQHVFTNRVSAHFTEEELRQTLEVMNRLVAVLDSDERA</sequence>
<dbReference type="InterPro" id="IPR036390">
    <property type="entry name" value="WH_DNA-bd_sf"/>
</dbReference>
<dbReference type="CDD" id="cd00090">
    <property type="entry name" value="HTH_ARSR"/>
    <property type="match status" value="1"/>
</dbReference>
<dbReference type="EMBL" id="FNAB01000024">
    <property type="protein sequence ID" value="SDE62533.1"/>
    <property type="molecule type" value="Genomic_DNA"/>
</dbReference>
<evidence type="ECO:0000313" key="2">
    <source>
        <dbReference type="EMBL" id="SDE62533.1"/>
    </source>
</evidence>
<organism evidence="2 3">
    <name type="scientific">Rhodococcus tukisamuensis</name>
    <dbReference type="NCBI Taxonomy" id="168276"/>
    <lineage>
        <taxon>Bacteria</taxon>
        <taxon>Bacillati</taxon>
        <taxon>Actinomycetota</taxon>
        <taxon>Actinomycetes</taxon>
        <taxon>Mycobacteriales</taxon>
        <taxon>Nocardiaceae</taxon>
        <taxon>Rhodococcus</taxon>
    </lineage>
</organism>
<dbReference type="GO" id="GO:0006950">
    <property type="term" value="P:response to stress"/>
    <property type="evidence" value="ECO:0007669"/>
    <property type="project" value="TreeGrafter"/>
</dbReference>
<dbReference type="Proteomes" id="UP000199417">
    <property type="component" value="Unassembled WGS sequence"/>
</dbReference>
<dbReference type="SMART" id="SM00347">
    <property type="entry name" value="HTH_MARR"/>
    <property type="match status" value="1"/>
</dbReference>
<dbReference type="STRING" id="168276.SAMN05444580_1245"/>
<gene>
    <name evidence="2" type="ORF">SAMN05444580_1245</name>
</gene>
<dbReference type="Pfam" id="PF12802">
    <property type="entry name" value="MarR_2"/>
    <property type="match status" value="1"/>
</dbReference>
<dbReference type="AlphaFoldDB" id="A0A1G7EFU0"/>
<dbReference type="PANTHER" id="PTHR33164:SF43">
    <property type="entry name" value="HTH-TYPE TRANSCRIPTIONAL REPRESSOR YETL"/>
    <property type="match status" value="1"/>
</dbReference>
<dbReference type="PANTHER" id="PTHR33164">
    <property type="entry name" value="TRANSCRIPTIONAL REGULATOR, MARR FAMILY"/>
    <property type="match status" value="1"/>
</dbReference>
<dbReference type="Gene3D" id="1.10.10.10">
    <property type="entry name" value="Winged helix-like DNA-binding domain superfamily/Winged helix DNA-binding domain"/>
    <property type="match status" value="1"/>
</dbReference>
<keyword evidence="2" id="KW-0238">DNA-binding</keyword>
<proteinExistence type="predicted"/>
<feature type="domain" description="HTH marR-type" evidence="1">
    <location>
        <begin position="11"/>
        <end position="145"/>
    </location>
</feature>
<dbReference type="InterPro" id="IPR036388">
    <property type="entry name" value="WH-like_DNA-bd_sf"/>
</dbReference>
<dbReference type="GO" id="GO:0003700">
    <property type="term" value="F:DNA-binding transcription factor activity"/>
    <property type="evidence" value="ECO:0007669"/>
    <property type="project" value="InterPro"/>
</dbReference>
<reference evidence="2 3" key="1">
    <citation type="submission" date="2016-10" db="EMBL/GenBank/DDBJ databases">
        <authorList>
            <person name="de Groot N.N."/>
        </authorList>
    </citation>
    <scope>NUCLEOTIDE SEQUENCE [LARGE SCALE GENOMIC DNA]</scope>
    <source>
        <strain evidence="2 3">JCM 11308</strain>
    </source>
</reference>
<dbReference type="GO" id="GO:0003677">
    <property type="term" value="F:DNA binding"/>
    <property type="evidence" value="ECO:0007669"/>
    <property type="project" value="UniProtKB-KW"/>
</dbReference>
<protein>
    <submittedName>
        <fullName evidence="2">DNA-binding transcriptional regulator, MarR family</fullName>
    </submittedName>
</protein>